<dbReference type="Pfam" id="PF12804">
    <property type="entry name" value="NTP_transf_3"/>
    <property type="match status" value="1"/>
</dbReference>
<proteinExistence type="predicted"/>
<gene>
    <name evidence="2" type="primary">yqeC</name>
    <name evidence="2" type="ORF">H9935_08715</name>
</gene>
<accession>A0A9D2N6J7</accession>
<dbReference type="AlphaFoldDB" id="A0A9D2N6J7"/>
<dbReference type="PANTHER" id="PTHR43777">
    <property type="entry name" value="MOLYBDENUM COFACTOR CYTIDYLYLTRANSFERASE"/>
    <property type="match status" value="1"/>
</dbReference>
<dbReference type="PANTHER" id="PTHR43777:SF1">
    <property type="entry name" value="MOLYBDENUM COFACTOR CYTIDYLYLTRANSFERASE"/>
    <property type="match status" value="1"/>
</dbReference>
<evidence type="ECO:0000259" key="1">
    <source>
        <dbReference type="Pfam" id="PF12804"/>
    </source>
</evidence>
<reference evidence="2" key="2">
    <citation type="submission" date="2021-04" db="EMBL/GenBank/DDBJ databases">
        <authorList>
            <person name="Gilroy R."/>
        </authorList>
    </citation>
    <scope>NUCLEOTIDE SEQUENCE</scope>
    <source>
        <strain evidence="2">ChiSxjej6B18-287</strain>
    </source>
</reference>
<dbReference type="EMBL" id="DWWV01000111">
    <property type="protein sequence ID" value="HJC10883.1"/>
    <property type="molecule type" value="Genomic_DNA"/>
</dbReference>
<dbReference type="NCBIfam" id="TIGR03172">
    <property type="entry name" value="selenium cofactor biosynthesis protein YqeC"/>
    <property type="match status" value="1"/>
</dbReference>
<dbReference type="InterPro" id="IPR017587">
    <property type="entry name" value="YqeC"/>
</dbReference>
<feature type="domain" description="MobA-like NTP transferase" evidence="1">
    <location>
        <begin position="243"/>
        <end position="411"/>
    </location>
</feature>
<evidence type="ECO:0000313" key="3">
    <source>
        <dbReference type="Proteomes" id="UP000823893"/>
    </source>
</evidence>
<protein>
    <submittedName>
        <fullName evidence="2">Selenium-dependent hydroxylase accessory protein YqeC</fullName>
    </submittedName>
</protein>
<organism evidence="2 3">
    <name type="scientific">Candidatus Blautia merdigallinarum</name>
    <dbReference type="NCBI Taxonomy" id="2838495"/>
    <lineage>
        <taxon>Bacteria</taxon>
        <taxon>Bacillati</taxon>
        <taxon>Bacillota</taxon>
        <taxon>Clostridia</taxon>
        <taxon>Lachnospirales</taxon>
        <taxon>Lachnospiraceae</taxon>
        <taxon>Blautia</taxon>
    </lineage>
</organism>
<name>A0A9D2N6J7_9FIRM</name>
<reference evidence="2" key="1">
    <citation type="journal article" date="2021" name="PeerJ">
        <title>Extensive microbial diversity within the chicken gut microbiome revealed by metagenomics and culture.</title>
        <authorList>
            <person name="Gilroy R."/>
            <person name="Ravi A."/>
            <person name="Getino M."/>
            <person name="Pursley I."/>
            <person name="Horton D.L."/>
            <person name="Alikhan N.F."/>
            <person name="Baker D."/>
            <person name="Gharbi K."/>
            <person name="Hall N."/>
            <person name="Watson M."/>
            <person name="Adriaenssens E.M."/>
            <person name="Foster-Nyarko E."/>
            <person name="Jarju S."/>
            <person name="Secka A."/>
            <person name="Antonio M."/>
            <person name="Oren A."/>
            <person name="Chaudhuri R.R."/>
            <person name="La Ragione R."/>
            <person name="Hildebrand F."/>
            <person name="Pallen M.J."/>
        </authorList>
    </citation>
    <scope>NUCLEOTIDE SEQUENCE</scope>
    <source>
        <strain evidence="2">ChiSxjej6B18-287</strain>
    </source>
</reference>
<dbReference type="InterPro" id="IPR029044">
    <property type="entry name" value="Nucleotide-diphossugar_trans"/>
</dbReference>
<dbReference type="Proteomes" id="UP000823893">
    <property type="component" value="Unassembled WGS sequence"/>
</dbReference>
<dbReference type="GO" id="GO:0016779">
    <property type="term" value="F:nucleotidyltransferase activity"/>
    <property type="evidence" value="ECO:0007669"/>
    <property type="project" value="UniProtKB-ARBA"/>
</dbReference>
<dbReference type="Gene3D" id="3.90.550.10">
    <property type="entry name" value="Spore Coat Polysaccharide Biosynthesis Protein SpsA, Chain A"/>
    <property type="match status" value="1"/>
</dbReference>
<sequence length="436" mass="48827">MKLDEIMENLGTGSKPAVSFVGAGGKTSCILELADQWAAQGKKVLVTTTVHMEHPKLLGRTGLIDQPGEKVREALETSGVVIAGTSSETPEKIKGLTEEDYRQVREQAQAILTEADGSRKFPVKVPGKGEPVLREDTTHILILAGASALGRPLEEVCHRLEFAEKILGSQSWILTSELLGRLLEKGYVEPLKKQYPGRKIAVILNQQDLLDEPERVKEKIETQMSVPVFLHSREEREKCIHMILLAAGFSRRFGENKLLYPVKGKPMYLWTMEKLEELQKEGFAHSLVLVSQYEEILKEARRQGLTAVENPHSERGISSSLQIGLKAGKNISCHGREAYYMFFVADQPFLQKKTIGDFLEAFLKSGKKIGCLSYQKTPGNPVIFHESFVPELMELQGDTGGKSVLKRHMEEVFFYEIESPGELEDWDMKKDTGTED</sequence>
<dbReference type="CDD" id="cd04182">
    <property type="entry name" value="GT_2_like_f"/>
    <property type="match status" value="1"/>
</dbReference>
<dbReference type="InterPro" id="IPR025877">
    <property type="entry name" value="MobA-like_NTP_Trfase"/>
</dbReference>
<comment type="caution">
    <text evidence="2">The sequence shown here is derived from an EMBL/GenBank/DDBJ whole genome shotgun (WGS) entry which is preliminary data.</text>
</comment>
<dbReference type="Pfam" id="PF19842">
    <property type="entry name" value="YqeC"/>
    <property type="match status" value="1"/>
</dbReference>
<evidence type="ECO:0000313" key="2">
    <source>
        <dbReference type="EMBL" id="HJC10883.1"/>
    </source>
</evidence>
<dbReference type="SUPFAM" id="SSF53448">
    <property type="entry name" value="Nucleotide-diphospho-sugar transferases"/>
    <property type="match status" value="1"/>
</dbReference>